<evidence type="ECO:0000259" key="3">
    <source>
        <dbReference type="PROSITE" id="PS51294"/>
    </source>
</evidence>
<feature type="compositionally biased region" description="Low complexity" evidence="1">
    <location>
        <begin position="80"/>
        <end position="93"/>
    </location>
</feature>
<dbReference type="SMART" id="SM00717">
    <property type="entry name" value="SANT"/>
    <property type="match status" value="2"/>
</dbReference>
<dbReference type="PhylomeDB" id="B6QKY9"/>
<keyword evidence="5" id="KW-1185">Reference proteome</keyword>
<evidence type="ECO:0000259" key="2">
    <source>
        <dbReference type="PROSITE" id="PS50090"/>
    </source>
</evidence>
<organism evidence="4 5">
    <name type="scientific">Talaromyces marneffei (strain ATCC 18224 / CBS 334.59 / QM 7333)</name>
    <name type="common">Penicillium marneffei</name>
    <dbReference type="NCBI Taxonomy" id="441960"/>
    <lineage>
        <taxon>Eukaryota</taxon>
        <taxon>Fungi</taxon>
        <taxon>Dikarya</taxon>
        <taxon>Ascomycota</taxon>
        <taxon>Pezizomycotina</taxon>
        <taxon>Eurotiomycetes</taxon>
        <taxon>Eurotiomycetidae</taxon>
        <taxon>Eurotiales</taxon>
        <taxon>Trichocomaceae</taxon>
        <taxon>Talaromyces</taxon>
        <taxon>Talaromyces sect. Talaromyces</taxon>
    </lineage>
</organism>
<dbReference type="Proteomes" id="UP000001294">
    <property type="component" value="Unassembled WGS sequence"/>
</dbReference>
<dbReference type="InterPro" id="IPR001005">
    <property type="entry name" value="SANT/Myb"/>
</dbReference>
<dbReference type="InterPro" id="IPR017930">
    <property type="entry name" value="Myb_dom"/>
</dbReference>
<feature type="domain" description="Myb-like" evidence="2">
    <location>
        <begin position="139"/>
        <end position="188"/>
    </location>
</feature>
<feature type="compositionally biased region" description="Low complexity" evidence="1">
    <location>
        <begin position="39"/>
        <end position="71"/>
    </location>
</feature>
<proteinExistence type="predicted"/>
<dbReference type="GO" id="GO:0003677">
    <property type="term" value="F:DNA binding"/>
    <property type="evidence" value="ECO:0007669"/>
    <property type="project" value="UniProtKB-KW"/>
</dbReference>
<dbReference type="HOGENOM" id="CLU_066710_1_0_1"/>
<feature type="compositionally biased region" description="Low complexity" evidence="1">
    <location>
        <begin position="102"/>
        <end position="112"/>
    </location>
</feature>
<reference evidence="5" key="1">
    <citation type="journal article" date="2015" name="Genome Announc.">
        <title>Genome sequence of the AIDS-associated pathogen Penicillium marneffei (ATCC18224) and its near taxonomic relative Talaromyces stipitatus (ATCC10500).</title>
        <authorList>
            <person name="Nierman W.C."/>
            <person name="Fedorova-Abrams N.D."/>
            <person name="Andrianopoulos A."/>
        </authorList>
    </citation>
    <scope>NUCLEOTIDE SEQUENCE [LARGE SCALE GENOMIC DNA]</scope>
    <source>
        <strain evidence="5">ATCC 18224 / CBS 334.59 / QM 7333</strain>
    </source>
</reference>
<keyword evidence="4" id="KW-0238">DNA-binding</keyword>
<dbReference type="Pfam" id="PF00249">
    <property type="entry name" value="Myb_DNA-binding"/>
    <property type="match status" value="1"/>
</dbReference>
<name>B6QKY9_TALMQ</name>
<dbReference type="PROSITE" id="PS51294">
    <property type="entry name" value="HTH_MYB"/>
    <property type="match status" value="2"/>
</dbReference>
<dbReference type="VEuPathDB" id="FungiDB:PMAA_055620"/>
<dbReference type="CDD" id="cd00167">
    <property type="entry name" value="SANT"/>
    <property type="match status" value="2"/>
</dbReference>
<dbReference type="OrthoDB" id="2143914at2759"/>
<protein>
    <submittedName>
        <fullName evidence="4">MYB DNA-binding domain protein</fullName>
    </submittedName>
</protein>
<dbReference type="AlphaFoldDB" id="B6QKY9"/>
<evidence type="ECO:0000313" key="4">
    <source>
        <dbReference type="EMBL" id="EEA21766.1"/>
    </source>
</evidence>
<sequence length="238" mass="26424">MYQMNFQISDHRQTPALFSMMSSSPMSKRVKGSAGLNRSSAQQQQQAALSASSLAPPSAYPLTTPTAQTPSQPQPHHHQLQPQSQQQQQQQQQVNPRKRRSPPSATTATAGISAIPGSGVVAPVMSDISGGIVETPPKKKGRTNTPWTAEEEQRLKQMRDLGKSWSEIAKTFPARTEGSVKKHWYKDMHYAEFGEDESVALREAIKEYEANKWKVIGQKIGKPAKACEQYAKEHFKNL</sequence>
<feature type="domain" description="HTH myb-type" evidence="3">
    <location>
        <begin position="195"/>
        <end position="238"/>
    </location>
</feature>
<dbReference type="InterPro" id="IPR009057">
    <property type="entry name" value="Homeodomain-like_sf"/>
</dbReference>
<dbReference type="SUPFAM" id="SSF46689">
    <property type="entry name" value="Homeodomain-like"/>
    <property type="match status" value="1"/>
</dbReference>
<dbReference type="PROSITE" id="PS50090">
    <property type="entry name" value="MYB_LIKE"/>
    <property type="match status" value="1"/>
</dbReference>
<gene>
    <name evidence="4" type="ORF">PMAA_055620</name>
</gene>
<dbReference type="EMBL" id="DS995903">
    <property type="protein sequence ID" value="EEA21766.1"/>
    <property type="molecule type" value="Genomic_DNA"/>
</dbReference>
<evidence type="ECO:0000256" key="1">
    <source>
        <dbReference type="SAM" id="MobiDB-lite"/>
    </source>
</evidence>
<accession>B6QKY9</accession>
<feature type="domain" description="HTH myb-type" evidence="3">
    <location>
        <begin position="139"/>
        <end position="192"/>
    </location>
</feature>
<feature type="region of interest" description="Disordered" evidence="1">
    <location>
        <begin position="22"/>
        <end position="112"/>
    </location>
</feature>
<evidence type="ECO:0000313" key="5">
    <source>
        <dbReference type="Proteomes" id="UP000001294"/>
    </source>
</evidence>
<dbReference type="Gene3D" id="1.10.10.60">
    <property type="entry name" value="Homeodomain-like"/>
    <property type="match status" value="1"/>
</dbReference>